<dbReference type="SUPFAM" id="SSF49777">
    <property type="entry name" value="PEBP-like"/>
    <property type="match status" value="1"/>
</dbReference>
<organism evidence="3 4">
    <name type="scientific">Exophiala dermatitidis</name>
    <name type="common">Black yeast-like fungus</name>
    <name type="synonym">Wangiella dermatitidis</name>
    <dbReference type="NCBI Taxonomy" id="5970"/>
    <lineage>
        <taxon>Eukaryota</taxon>
        <taxon>Fungi</taxon>
        <taxon>Dikarya</taxon>
        <taxon>Ascomycota</taxon>
        <taxon>Pezizomycotina</taxon>
        <taxon>Eurotiomycetes</taxon>
        <taxon>Chaetothyriomycetidae</taxon>
        <taxon>Chaetothyriales</taxon>
        <taxon>Herpotrichiellaceae</taxon>
        <taxon>Exophiala</taxon>
    </lineage>
</organism>
<dbReference type="GO" id="GO:0005543">
    <property type="term" value="F:phospholipid binding"/>
    <property type="evidence" value="ECO:0007669"/>
    <property type="project" value="TreeGrafter"/>
</dbReference>
<dbReference type="InterPro" id="IPR035810">
    <property type="entry name" value="PEBP_euk"/>
</dbReference>
<keyword evidence="2" id="KW-0732">Signal</keyword>
<gene>
    <name evidence="3" type="ORF">HRR80_002736</name>
</gene>
<dbReference type="Pfam" id="PF01161">
    <property type="entry name" value="PBP"/>
    <property type="match status" value="1"/>
</dbReference>
<sequence length="388" mass="38855">MKAIHLIPALLSACSTIVHVHAQSAPDFPVQVKATQNLRVDFQSSNLDVDPAGALLQREDLLDPPTVQGPKGSTATLTFMLFMVDQDVSTTSTTTTTTTTNGGRQQLLHFFQPNLSGGSEVLFADQDADNFTSVPAASYIPPTPPAGDGPHRYTLLLYSQSQDFQVPNSFQDFFATKNSVRVGWDMAGFAEAAGLGEPVAANWFRVQNGDGTGSPQSGDSTTSSTVTGGGGGQVGTTASGSGSTVSTSSVKTTFSIASTSSTPGSGASSSAGVNSGTATNDATPSLTIVTLSPTATTTTTGDTVSSSASSASATATATVATSASGAASAASASGANAPSGTTAAASSSSLSLGTSAASRVSVLRWSNLGLVATSLVLGLVTVTELVMW</sequence>
<proteinExistence type="predicted"/>
<feature type="region of interest" description="Disordered" evidence="1">
    <location>
        <begin position="206"/>
        <end position="285"/>
    </location>
</feature>
<dbReference type="GO" id="GO:0030162">
    <property type="term" value="P:regulation of proteolysis"/>
    <property type="evidence" value="ECO:0007669"/>
    <property type="project" value="TreeGrafter"/>
</dbReference>
<feature type="chain" id="PRO_5042903039" description="Phosphatidylethanolamine-binding protein" evidence="2">
    <location>
        <begin position="23"/>
        <end position="388"/>
    </location>
</feature>
<dbReference type="EMBL" id="JAJGCB010000003">
    <property type="protein sequence ID" value="KAJ8994241.1"/>
    <property type="molecule type" value="Genomic_DNA"/>
</dbReference>
<accession>A0AAN6F1I1</accession>
<dbReference type="GO" id="GO:0030414">
    <property type="term" value="F:peptidase inhibitor activity"/>
    <property type="evidence" value="ECO:0007669"/>
    <property type="project" value="TreeGrafter"/>
</dbReference>
<evidence type="ECO:0000313" key="4">
    <source>
        <dbReference type="Proteomes" id="UP001161757"/>
    </source>
</evidence>
<feature type="signal peptide" evidence="2">
    <location>
        <begin position="1"/>
        <end position="22"/>
    </location>
</feature>
<dbReference type="GO" id="GO:0046578">
    <property type="term" value="P:regulation of Ras protein signal transduction"/>
    <property type="evidence" value="ECO:0007669"/>
    <property type="project" value="TreeGrafter"/>
</dbReference>
<evidence type="ECO:0000313" key="3">
    <source>
        <dbReference type="EMBL" id="KAJ8994241.1"/>
    </source>
</evidence>
<dbReference type="PANTHER" id="PTHR11362:SF148">
    <property type="entry name" value="CARBOXYPEPTIDASE Y INHIBITOR"/>
    <property type="match status" value="1"/>
</dbReference>
<dbReference type="AlphaFoldDB" id="A0AAN6F1I1"/>
<dbReference type="Proteomes" id="UP001161757">
    <property type="component" value="Unassembled WGS sequence"/>
</dbReference>
<name>A0AAN6F1I1_EXODE</name>
<comment type="caution">
    <text evidence="3">The sequence shown here is derived from an EMBL/GenBank/DDBJ whole genome shotgun (WGS) entry which is preliminary data.</text>
</comment>
<protein>
    <recommendedName>
        <fullName evidence="5">Phosphatidylethanolamine-binding protein</fullName>
    </recommendedName>
</protein>
<dbReference type="PANTHER" id="PTHR11362">
    <property type="entry name" value="PHOSPHATIDYLETHANOLAMINE-BINDING PROTEIN"/>
    <property type="match status" value="1"/>
</dbReference>
<reference evidence="3" key="1">
    <citation type="submission" date="2023-01" db="EMBL/GenBank/DDBJ databases">
        <title>Exophiala dermititidis isolated from Cystic Fibrosis Patient.</title>
        <authorList>
            <person name="Kurbessoian T."/>
            <person name="Crocker A."/>
            <person name="Murante D."/>
            <person name="Hogan D.A."/>
            <person name="Stajich J.E."/>
        </authorList>
    </citation>
    <scope>NUCLEOTIDE SEQUENCE</scope>
    <source>
        <strain evidence="3">Ex8</strain>
    </source>
</reference>
<feature type="compositionally biased region" description="Low complexity" evidence="1">
    <location>
        <begin position="217"/>
        <end position="226"/>
    </location>
</feature>
<dbReference type="CDD" id="cd00866">
    <property type="entry name" value="PEBP_euk"/>
    <property type="match status" value="1"/>
</dbReference>
<dbReference type="Gene3D" id="3.90.280.10">
    <property type="entry name" value="PEBP-like"/>
    <property type="match status" value="1"/>
</dbReference>
<dbReference type="InterPro" id="IPR008914">
    <property type="entry name" value="PEBP"/>
</dbReference>
<evidence type="ECO:0000256" key="2">
    <source>
        <dbReference type="SAM" id="SignalP"/>
    </source>
</evidence>
<evidence type="ECO:0000256" key="1">
    <source>
        <dbReference type="SAM" id="MobiDB-lite"/>
    </source>
</evidence>
<dbReference type="InterPro" id="IPR036610">
    <property type="entry name" value="PEBP-like_sf"/>
</dbReference>
<feature type="compositionally biased region" description="Low complexity" evidence="1">
    <location>
        <begin position="235"/>
        <end position="279"/>
    </location>
</feature>
<evidence type="ECO:0008006" key="5">
    <source>
        <dbReference type="Google" id="ProtNLM"/>
    </source>
</evidence>